<gene>
    <name evidence="3" type="ORF">AYO21_06160</name>
</gene>
<dbReference type="AlphaFoldDB" id="A0A177F8D0"/>
<accession>A0A177F8D0</accession>
<evidence type="ECO:0000313" key="4">
    <source>
        <dbReference type="Proteomes" id="UP000077002"/>
    </source>
</evidence>
<proteinExistence type="predicted"/>
<sequence length="452" mass="50255">MPIEPLTITVACSTLISNVGKASVEIYSFVSRVRDAHRDLDAVLKELSSLGLCLETLRNDAMVTSKRVPQPLENRVLLVLVNTAEVVKEMREMLDNLSSDRFGNQMKWAIYGQSDMNKLRSRLESHKAALEIALALLTLSLTTAIKDDTSSIRRNVKETAVGLDQIVQVLAALPERVAAQLQVGALNEAAIVDTNRPALQELTAPEAPVENSARTLESLFPPPPMNAEDQTPSNLDAAAAVQSSSPALAVVAAESSGQPVNSTQDQASRSPKWRNDNSHSKLQPPPPFEQVAVDKEPDAPEEWVSRIDRLARRLEQEKRARQRNKEERSGRRAGKSTPREDEVLKWDDSLRPRMTTNFPGAPVRKRTGHPPLGMSQFPDVDDDDHDNRQAPGLFESMQRKALGGDSQVERGGERPRLQEDDKDNDKQPRQFFFPSFFSGPSPRPMEKPEKWT</sequence>
<evidence type="ECO:0000259" key="2">
    <source>
        <dbReference type="Pfam" id="PF17111"/>
    </source>
</evidence>
<dbReference type="GeneID" id="34601322"/>
<feature type="domain" description="Azaphilone pigments biosynthesis cluster protein L N-terminal" evidence="2">
    <location>
        <begin position="4"/>
        <end position="168"/>
    </location>
</feature>
<feature type="compositionally biased region" description="Polar residues" evidence="1">
    <location>
        <begin position="255"/>
        <end position="269"/>
    </location>
</feature>
<dbReference type="InterPro" id="IPR031348">
    <property type="entry name" value="PigL_N"/>
</dbReference>
<feature type="compositionally biased region" description="Basic and acidic residues" evidence="1">
    <location>
        <begin position="407"/>
        <end position="428"/>
    </location>
</feature>
<feature type="compositionally biased region" description="Low complexity" evidence="1">
    <location>
        <begin position="429"/>
        <end position="440"/>
    </location>
</feature>
<dbReference type="Pfam" id="PF17111">
    <property type="entry name" value="PigL_N"/>
    <property type="match status" value="1"/>
</dbReference>
<organism evidence="3 4">
    <name type="scientific">Fonsecaea monophora</name>
    <dbReference type="NCBI Taxonomy" id="254056"/>
    <lineage>
        <taxon>Eukaryota</taxon>
        <taxon>Fungi</taxon>
        <taxon>Dikarya</taxon>
        <taxon>Ascomycota</taxon>
        <taxon>Pezizomycotina</taxon>
        <taxon>Eurotiomycetes</taxon>
        <taxon>Chaetothyriomycetidae</taxon>
        <taxon>Chaetothyriales</taxon>
        <taxon>Herpotrichiellaceae</taxon>
        <taxon>Fonsecaea</taxon>
    </lineage>
</organism>
<protein>
    <recommendedName>
        <fullName evidence="2">Azaphilone pigments biosynthesis cluster protein L N-terminal domain-containing protein</fullName>
    </recommendedName>
</protein>
<reference evidence="3 4" key="1">
    <citation type="submission" date="2016-03" db="EMBL/GenBank/DDBJ databases">
        <title>Draft genome sequence of the Fonsecaea monophora CBS 269.37.</title>
        <authorList>
            <person name="Bombassaro A."/>
            <person name="Vinicius W.A."/>
            <person name="De Hoog S."/>
            <person name="Sun J."/>
            <person name="Souza E.M."/>
            <person name="Raittz R.T."/>
            <person name="Costa F."/>
            <person name="Leao A.C."/>
            <person name="Tadra-Sfeir M.Z."/>
            <person name="Baura V."/>
            <person name="Balsanelli E."/>
            <person name="Pedrosa F.O."/>
            <person name="Moreno L.F."/>
            <person name="Steffens M.B."/>
            <person name="Xi L."/>
            <person name="Bocca A.L."/>
            <person name="Felipe M.S."/>
            <person name="Teixeira M."/>
            <person name="Telles Filho F.Q."/>
            <person name="Azevedo C.M."/>
            <person name="Gomes R."/>
            <person name="Vicente V.A."/>
        </authorList>
    </citation>
    <scope>NUCLEOTIDE SEQUENCE [LARGE SCALE GENOMIC DNA]</scope>
    <source>
        <strain evidence="3 4">CBS 269.37</strain>
    </source>
</reference>
<dbReference type="EMBL" id="LVKK01000041">
    <property type="protein sequence ID" value="OAG39692.1"/>
    <property type="molecule type" value="Genomic_DNA"/>
</dbReference>
<evidence type="ECO:0000313" key="3">
    <source>
        <dbReference type="EMBL" id="OAG39692.1"/>
    </source>
</evidence>
<feature type="compositionally biased region" description="Basic and acidic residues" evidence="1">
    <location>
        <begin position="292"/>
        <end position="330"/>
    </location>
</feature>
<feature type="region of interest" description="Disordered" evidence="1">
    <location>
        <begin position="216"/>
        <end position="452"/>
    </location>
</feature>
<name>A0A177F8D0_9EURO</name>
<dbReference type="OrthoDB" id="4161316at2759"/>
<feature type="compositionally biased region" description="Basic and acidic residues" evidence="1">
    <location>
        <begin position="337"/>
        <end position="351"/>
    </location>
</feature>
<comment type="caution">
    <text evidence="3">The sequence shown here is derived from an EMBL/GenBank/DDBJ whole genome shotgun (WGS) entry which is preliminary data.</text>
</comment>
<evidence type="ECO:0000256" key="1">
    <source>
        <dbReference type="SAM" id="MobiDB-lite"/>
    </source>
</evidence>
<dbReference type="Proteomes" id="UP000077002">
    <property type="component" value="Unassembled WGS sequence"/>
</dbReference>
<dbReference type="RefSeq" id="XP_022511644.1">
    <property type="nucleotide sequence ID" value="XM_022656124.1"/>
</dbReference>
<keyword evidence="4" id="KW-1185">Reference proteome</keyword>